<comment type="caution">
    <text evidence="1">The sequence shown here is derived from an EMBL/GenBank/DDBJ whole genome shotgun (WGS) entry which is preliminary data.</text>
</comment>
<name>A0ABP6WCS3_9PSEU</name>
<proteinExistence type="predicted"/>
<protein>
    <submittedName>
        <fullName evidence="1">Uncharacterized protein</fullName>
    </submittedName>
</protein>
<sequence length="121" mass="13142">MHFPFHPEHWVLAGISGLGARLNELTQLGEQGGVGGRKAASRGPAVHPFAADLRSRRELGRRLADGLRPTGRSELPKASFHLAELGRIAWPPGVRPPSWLVRGVFRACGARFPGRKTGLPR</sequence>
<organism evidence="1 2">
    <name type="scientific">Amycolatopsis ultiminotia</name>
    <dbReference type="NCBI Taxonomy" id="543629"/>
    <lineage>
        <taxon>Bacteria</taxon>
        <taxon>Bacillati</taxon>
        <taxon>Actinomycetota</taxon>
        <taxon>Actinomycetes</taxon>
        <taxon>Pseudonocardiales</taxon>
        <taxon>Pseudonocardiaceae</taxon>
        <taxon>Amycolatopsis</taxon>
    </lineage>
</organism>
<keyword evidence="2" id="KW-1185">Reference proteome</keyword>
<dbReference type="Proteomes" id="UP001500689">
    <property type="component" value="Unassembled WGS sequence"/>
</dbReference>
<evidence type="ECO:0000313" key="1">
    <source>
        <dbReference type="EMBL" id="GAA3548973.1"/>
    </source>
</evidence>
<reference evidence="2" key="1">
    <citation type="journal article" date="2019" name="Int. J. Syst. Evol. Microbiol.">
        <title>The Global Catalogue of Microorganisms (GCM) 10K type strain sequencing project: providing services to taxonomists for standard genome sequencing and annotation.</title>
        <authorList>
            <consortium name="The Broad Institute Genomics Platform"/>
            <consortium name="The Broad Institute Genome Sequencing Center for Infectious Disease"/>
            <person name="Wu L."/>
            <person name="Ma J."/>
        </authorList>
    </citation>
    <scope>NUCLEOTIDE SEQUENCE [LARGE SCALE GENOMIC DNA]</scope>
    <source>
        <strain evidence="2">JCM 16898</strain>
    </source>
</reference>
<gene>
    <name evidence="1" type="ORF">GCM10022222_35730</name>
</gene>
<accession>A0ABP6WCS3</accession>
<dbReference type="EMBL" id="BAAAZN010000007">
    <property type="protein sequence ID" value="GAA3548973.1"/>
    <property type="molecule type" value="Genomic_DNA"/>
</dbReference>
<evidence type="ECO:0000313" key="2">
    <source>
        <dbReference type="Proteomes" id="UP001500689"/>
    </source>
</evidence>